<dbReference type="AlphaFoldDB" id="A0A7I8D8J7"/>
<sequence>MLKRLQLQRFEDFLKPLKERPQPGVYFCRIAGYNPEVQSFLEKVLGSRKQNPLLVTGKLPNPDENQLSYFREMLGTDFSLDPGFFDQALRKWLPRLDQVQRETMIRSLCQTMLDLRAAGKTDNMLKNAYIKFMCWMYYRFEQILHKMGKEPLPKILYDGVLSAHELQMFCVLSDAGCDIALLEPQGDASYLKLDPESKHSNLFPGAGNGAFPPDFSLQTVAREAEQKQKIVGMCQTSEGNVPLNSTNTWLTGDLTKDSLKPPAQRGSEKNCFYNMFVRIRGVEEKSSYVKELFLWKKHLEEKGRKVLVLESLPIPTAEEVARAGRCNVQTAQQVVVGLLPALRPTANARLDGIIRSAFSNLILELAKENEPVNRIKNRAVYLVCWFNRYFDQLLKGIKEDSIPVFLYFNVCKTAFEALFLRFLARLPVDVLEIYPEDIPCCLEDRVLFDRNYPESLHIEKFPVSMDDAGFTTVAYHAEQELTETLYQDSGMYRTRQYHKASALPLKTMYEEIAILWDQEATFRPGFEVVDDTVLVPVITAKVCGVKNGDVGEYWSGVRKLLGENTLLISSCPHWNGAGVDRSFQPVSLIKNKRLERQKIKDSPGYAYSLLREETQELILDKIQKLLDSGLIKGTFSQGMEYKILAVTLHLDQDIIRMIQRFDFTKKNPKVVVINTRDTICSLEDSIVLAFLHLVGFDVVLFVPTGYQIIEKYYTGPLFTEHQIGDYLYDMQVPAMSSGMTAPREGIFSRFFRRSSS</sequence>
<feature type="domain" description="Putative component of 'biosynthetic module'" evidence="1">
    <location>
        <begin position="14"/>
        <end position="201"/>
    </location>
</feature>
<evidence type="ECO:0000313" key="2">
    <source>
        <dbReference type="EMBL" id="BCI60954.1"/>
    </source>
</evidence>
<keyword evidence="3" id="KW-1185">Reference proteome</keyword>
<dbReference type="RefSeq" id="WP_215532974.1">
    <property type="nucleotide sequence ID" value="NZ_AP023321.1"/>
</dbReference>
<organism evidence="2 3">
    <name type="scientific">Solibaculum mannosilyticum</name>
    <dbReference type="NCBI Taxonomy" id="2780922"/>
    <lineage>
        <taxon>Bacteria</taxon>
        <taxon>Bacillati</taxon>
        <taxon>Bacillota</taxon>
        <taxon>Clostridia</taxon>
        <taxon>Eubacteriales</taxon>
        <taxon>Oscillospiraceae</taxon>
        <taxon>Solibaculum</taxon>
    </lineage>
</organism>
<dbReference type="EMBL" id="AP023321">
    <property type="protein sequence ID" value="BCI60954.1"/>
    <property type="molecule type" value="Genomic_DNA"/>
</dbReference>
<dbReference type="KEGG" id="sman:C12CBH8_15930"/>
<evidence type="ECO:0000259" key="1">
    <source>
        <dbReference type="Pfam" id="PF14266"/>
    </source>
</evidence>
<name>A0A7I8D8J7_9FIRM</name>
<feature type="domain" description="Putative component of 'biosynthetic module'" evidence="1">
    <location>
        <begin position="271"/>
        <end position="486"/>
    </location>
</feature>
<accession>A0A7I8D8J7</accession>
<reference evidence="3" key="1">
    <citation type="submission" date="2020-07" db="EMBL/GenBank/DDBJ databases">
        <title>Complete genome sequencing of Clostridia bacterium strain 12CBH8.</title>
        <authorList>
            <person name="Sakamoto M."/>
            <person name="Murakami T."/>
            <person name="Mori H."/>
        </authorList>
    </citation>
    <scope>NUCLEOTIDE SEQUENCE [LARGE SCALE GENOMIC DNA]</scope>
    <source>
        <strain evidence="3">12CBH8</strain>
    </source>
</reference>
<feature type="domain" description="Putative component of 'biosynthetic module'" evidence="1">
    <location>
        <begin position="506"/>
        <end position="719"/>
    </location>
</feature>
<dbReference type="Proteomes" id="UP000593890">
    <property type="component" value="Chromosome"/>
</dbReference>
<gene>
    <name evidence="2" type="ORF">C12CBH8_15930</name>
</gene>
<dbReference type="Pfam" id="PF14266">
    <property type="entry name" value="YceG_bac"/>
    <property type="match status" value="3"/>
</dbReference>
<dbReference type="InterPro" id="IPR025647">
    <property type="entry name" value="YceG_bac"/>
</dbReference>
<protein>
    <recommendedName>
        <fullName evidence="1">Putative component of 'biosynthetic module' domain-containing protein</fullName>
    </recommendedName>
</protein>
<evidence type="ECO:0000313" key="3">
    <source>
        <dbReference type="Proteomes" id="UP000593890"/>
    </source>
</evidence>
<proteinExistence type="predicted"/>